<feature type="non-terminal residue" evidence="2">
    <location>
        <position position="1"/>
    </location>
</feature>
<evidence type="ECO:0000313" key="2">
    <source>
        <dbReference type="EMBL" id="TFK22261.1"/>
    </source>
</evidence>
<sequence>PIFPTNTTLPLPHTLSNRPLQVLLDWTRRPLLYFQRLNRTQEMQTVAAISAMFERALHRAPHVQDEYLPQPMDVDHIDHIDPIVDPIASWVYDRDGDVIMEYGPSGKDIAPTKRGRSANNKRSTHLPAAKPLPAFKLLPATKPLPGPDGPQHRAVRPLPQSRLRKRDIQMH</sequence>
<gene>
    <name evidence="2" type="ORF">FA15DRAFT_714339</name>
</gene>
<protein>
    <submittedName>
        <fullName evidence="2">Uncharacterized protein</fullName>
    </submittedName>
</protein>
<accession>A0A5C3KP14</accession>
<organism evidence="2 3">
    <name type="scientific">Coprinopsis marcescibilis</name>
    <name type="common">Agaric fungus</name>
    <name type="synonym">Psathyrella marcescibilis</name>
    <dbReference type="NCBI Taxonomy" id="230819"/>
    <lineage>
        <taxon>Eukaryota</taxon>
        <taxon>Fungi</taxon>
        <taxon>Dikarya</taxon>
        <taxon>Basidiomycota</taxon>
        <taxon>Agaricomycotina</taxon>
        <taxon>Agaricomycetes</taxon>
        <taxon>Agaricomycetidae</taxon>
        <taxon>Agaricales</taxon>
        <taxon>Agaricineae</taxon>
        <taxon>Psathyrellaceae</taxon>
        <taxon>Coprinopsis</taxon>
    </lineage>
</organism>
<dbReference type="Proteomes" id="UP000307440">
    <property type="component" value="Unassembled WGS sequence"/>
</dbReference>
<proteinExistence type="predicted"/>
<evidence type="ECO:0000313" key="3">
    <source>
        <dbReference type="Proteomes" id="UP000307440"/>
    </source>
</evidence>
<dbReference type="EMBL" id="ML210245">
    <property type="protein sequence ID" value="TFK22261.1"/>
    <property type="molecule type" value="Genomic_DNA"/>
</dbReference>
<dbReference type="AlphaFoldDB" id="A0A5C3KP14"/>
<reference evidence="2 3" key="1">
    <citation type="journal article" date="2019" name="Nat. Ecol. Evol.">
        <title>Megaphylogeny resolves global patterns of mushroom evolution.</title>
        <authorList>
            <person name="Varga T."/>
            <person name="Krizsan K."/>
            <person name="Foldi C."/>
            <person name="Dima B."/>
            <person name="Sanchez-Garcia M."/>
            <person name="Sanchez-Ramirez S."/>
            <person name="Szollosi G.J."/>
            <person name="Szarkandi J.G."/>
            <person name="Papp V."/>
            <person name="Albert L."/>
            <person name="Andreopoulos W."/>
            <person name="Angelini C."/>
            <person name="Antonin V."/>
            <person name="Barry K.W."/>
            <person name="Bougher N.L."/>
            <person name="Buchanan P."/>
            <person name="Buyck B."/>
            <person name="Bense V."/>
            <person name="Catcheside P."/>
            <person name="Chovatia M."/>
            <person name="Cooper J."/>
            <person name="Damon W."/>
            <person name="Desjardin D."/>
            <person name="Finy P."/>
            <person name="Geml J."/>
            <person name="Haridas S."/>
            <person name="Hughes K."/>
            <person name="Justo A."/>
            <person name="Karasinski D."/>
            <person name="Kautmanova I."/>
            <person name="Kiss B."/>
            <person name="Kocsube S."/>
            <person name="Kotiranta H."/>
            <person name="LaButti K.M."/>
            <person name="Lechner B.E."/>
            <person name="Liimatainen K."/>
            <person name="Lipzen A."/>
            <person name="Lukacs Z."/>
            <person name="Mihaltcheva S."/>
            <person name="Morgado L.N."/>
            <person name="Niskanen T."/>
            <person name="Noordeloos M.E."/>
            <person name="Ohm R.A."/>
            <person name="Ortiz-Santana B."/>
            <person name="Ovrebo C."/>
            <person name="Racz N."/>
            <person name="Riley R."/>
            <person name="Savchenko A."/>
            <person name="Shiryaev A."/>
            <person name="Soop K."/>
            <person name="Spirin V."/>
            <person name="Szebenyi C."/>
            <person name="Tomsovsky M."/>
            <person name="Tulloss R.E."/>
            <person name="Uehling J."/>
            <person name="Grigoriev I.V."/>
            <person name="Vagvolgyi C."/>
            <person name="Papp T."/>
            <person name="Martin F.M."/>
            <person name="Miettinen O."/>
            <person name="Hibbett D.S."/>
            <person name="Nagy L.G."/>
        </authorList>
    </citation>
    <scope>NUCLEOTIDE SEQUENCE [LARGE SCALE GENOMIC DNA]</scope>
    <source>
        <strain evidence="2 3">CBS 121175</strain>
    </source>
</reference>
<feature type="region of interest" description="Disordered" evidence="1">
    <location>
        <begin position="103"/>
        <end position="171"/>
    </location>
</feature>
<name>A0A5C3KP14_COPMA</name>
<keyword evidence="3" id="KW-1185">Reference proteome</keyword>
<evidence type="ECO:0000256" key="1">
    <source>
        <dbReference type="SAM" id="MobiDB-lite"/>
    </source>
</evidence>